<comment type="caution">
    <text evidence="2">The sequence shown here is derived from an EMBL/GenBank/DDBJ whole genome shotgun (WGS) entry which is preliminary data.</text>
</comment>
<dbReference type="AlphaFoldDB" id="A0A1R1PFS7"/>
<feature type="region of interest" description="Disordered" evidence="1">
    <location>
        <begin position="1"/>
        <end position="37"/>
    </location>
</feature>
<accession>A0A1R1PFS7</accession>
<dbReference type="EMBL" id="LSSK01001423">
    <property type="protein sequence ID" value="OMH79768.1"/>
    <property type="molecule type" value="Genomic_DNA"/>
</dbReference>
<organism evidence="2 3">
    <name type="scientific">Zancudomyces culisetae</name>
    <name type="common">Gut fungus</name>
    <name type="synonym">Smittium culisetae</name>
    <dbReference type="NCBI Taxonomy" id="1213189"/>
    <lineage>
        <taxon>Eukaryota</taxon>
        <taxon>Fungi</taxon>
        <taxon>Fungi incertae sedis</taxon>
        <taxon>Zoopagomycota</taxon>
        <taxon>Kickxellomycotina</taxon>
        <taxon>Harpellomycetes</taxon>
        <taxon>Harpellales</taxon>
        <taxon>Legeriomycetaceae</taxon>
        <taxon>Zancudomyces</taxon>
    </lineage>
</organism>
<name>A0A1R1PFS7_ZANCU</name>
<evidence type="ECO:0000313" key="3">
    <source>
        <dbReference type="Proteomes" id="UP000188320"/>
    </source>
</evidence>
<feature type="compositionally biased region" description="Polar residues" evidence="1">
    <location>
        <begin position="15"/>
        <end position="34"/>
    </location>
</feature>
<gene>
    <name evidence="2" type="ORF">AX774_g6811</name>
</gene>
<sequence length="70" mass="8033">MVLNVSEYHEREQNDATVGTHTQPNSQSDASSNVGDKMSDFDPTQCVMFFDIDNCLYHRNSGIEQFMKDR</sequence>
<keyword evidence="3" id="KW-1185">Reference proteome</keyword>
<dbReference type="OrthoDB" id="1065058at2759"/>
<protein>
    <submittedName>
        <fullName evidence="2">Uncharacterized protein</fullName>
    </submittedName>
</protein>
<evidence type="ECO:0000313" key="2">
    <source>
        <dbReference type="EMBL" id="OMH79768.1"/>
    </source>
</evidence>
<reference evidence="3" key="1">
    <citation type="submission" date="2017-01" db="EMBL/GenBank/DDBJ databases">
        <authorList>
            <person name="Wang Y."/>
            <person name="White M."/>
            <person name="Kvist S."/>
            <person name="Moncalvo J.-M."/>
        </authorList>
    </citation>
    <scope>NUCLEOTIDE SEQUENCE [LARGE SCALE GENOMIC DNA]</scope>
    <source>
        <strain evidence="3">COL-18-3</strain>
    </source>
</reference>
<proteinExistence type="predicted"/>
<evidence type="ECO:0000256" key="1">
    <source>
        <dbReference type="SAM" id="MobiDB-lite"/>
    </source>
</evidence>
<dbReference type="Proteomes" id="UP000188320">
    <property type="component" value="Unassembled WGS sequence"/>
</dbReference>